<gene>
    <name evidence="1" type="ORF">KDAU_34400</name>
</gene>
<proteinExistence type="predicted"/>
<evidence type="ECO:0000313" key="2">
    <source>
        <dbReference type="Proteomes" id="UP000287224"/>
    </source>
</evidence>
<name>A0A401ZGU7_9CHLR</name>
<dbReference type="AlphaFoldDB" id="A0A401ZGU7"/>
<protein>
    <submittedName>
        <fullName evidence="1">Uncharacterized protein</fullName>
    </submittedName>
</protein>
<organism evidence="1 2">
    <name type="scientific">Dictyobacter aurantiacus</name>
    <dbReference type="NCBI Taxonomy" id="1936993"/>
    <lineage>
        <taxon>Bacteria</taxon>
        <taxon>Bacillati</taxon>
        <taxon>Chloroflexota</taxon>
        <taxon>Ktedonobacteria</taxon>
        <taxon>Ktedonobacterales</taxon>
        <taxon>Dictyobacteraceae</taxon>
        <taxon>Dictyobacter</taxon>
    </lineage>
</organism>
<accession>A0A401ZGU7</accession>
<reference evidence="2" key="1">
    <citation type="submission" date="2018-12" db="EMBL/GenBank/DDBJ databases">
        <title>Tengunoibacter tsumagoiensis gen. nov., sp. nov., Dictyobacter kobayashii sp. nov., D. alpinus sp. nov., and D. joshuensis sp. nov. and description of Dictyobacteraceae fam. nov. within the order Ktedonobacterales isolated from Tengu-no-mugimeshi.</title>
        <authorList>
            <person name="Wang C.M."/>
            <person name="Zheng Y."/>
            <person name="Sakai Y."/>
            <person name="Toyoda A."/>
            <person name="Minakuchi Y."/>
            <person name="Abe K."/>
            <person name="Yokota A."/>
            <person name="Yabe S."/>
        </authorList>
    </citation>
    <scope>NUCLEOTIDE SEQUENCE [LARGE SCALE GENOMIC DNA]</scope>
    <source>
        <strain evidence="2">S-27</strain>
    </source>
</reference>
<dbReference type="Proteomes" id="UP000287224">
    <property type="component" value="Unassembled WGS sequence"/>
</dbReference>
<keyword evidence="2" id="KW-1185">Reference proteome</keyword>
<evidence type="ECO:0000313" key="1">
    <source>
        <dbReference type="EMBL" id="GCE06111.1"/>
    </source>
</evidence>
<dbReference type="EMBL" id="BIFQ01000001">
    <property type="protein sequence ID" value="GCE06111.1"/>
    <property type="molecule type" value="Genomic_DNA"/>
</dbReference>
<sequence>MTVRNHTHLSDGHDKREYTPLALSQFFTHHEEKIDRSDKRYPRYLWESMSALPPDQQGLRQYFHERSNLVTEYADAISCLDY</sequence>
<comment type="caution">
    <text evidence="1">The sequence shown here is derived from an EMBL/GenBank/DDBJ whole genome shotgun (WGS) entry which is preliminary data.</text>
</comment>